<evidence type="ECO:0000313" key="2">
    <source>
        <dbReference type="Proteomes" id="UP000510897"/>
    </source>
</evidence>
<evidence type="ECO:0000313" key="1">
    <source>
        <dbReference type="EMBL" id="QLF86108.1"/>
    </source>
</evidence>
<name>A0A7D5K8I4_9CAUD</name>
<reference evidence="1 2" key="2">
    <citation type="submission" date="2020-07" db="EMBL/GenBank/DDBJ databases">
        <title>Signatures of coevolution in a cyanophage population.</title>
        <authorList>
            <person name="Abebe J."/>
        </authorList>
    </citation>
    <scope>NUCLEOTIDE SEQUENCE [LARGE SCALE GENOMIC DNA]</scope>
    <source>
        <strain evidence="1">0809CC03</strain>
    </source>
</reference>
<dbReference type="Proteomes" id="UP000510897">
    <property type="component" value="Segment"/>
</dbReference>
<reference evidence="1 2" key="1">
    <citation type="submission" date="2020-06" db="EMBL/GenBank/DDBJ databases">
        <authorList>
            <person name="Puxty R.J."/>
            <person name="Weihe C."/>
            <person name="Marston M.F."/>
            <person name="Martiny J.B.H."/>
        </authorList>
    </citation>
    <scope>NUCLEOTIDE SEQUENCE [LARGE SCALE GENOMIC DNA]</scope>
    <source>
        <strain evidence="1">0809CC03</strain>
    </source>
</reference>
<gene>
    <name evidence="1" type="ORF">CC030809_00052</name>
</gene>
<accession>A0A7D5K8I4</accession>
<proteinExistence type="predicted"/>
<dbReference type="EMBL" id="MT586120">
    <property type="protein sequence ID" value="QLF86108.1"/>
    <property type="molecule type" value="Genomic_DNA"/>
</dbReference>
<protein>
    <submittedName>
        <fullName evidence="1">Uncharacterized protein</fullName>
    </submittedName>
</protein>
<organism evidence="1 2">
    <name type="scientific">Synechococcus phage S-CAM7</name>
    <dbReference type="NCBI Taxonomy" id="1883368"/>
    <lineage>
        <taxon>Viruses</taxon>
        <taxon>Duplodnaviria</taxon>
        <taxon>Heunggongvirae</taxon>
        <taxon>Uroviricota</taxon>
        <taxon>Caudoviricetes</taxon>
        <taxon>Pantevenvirales</taxon>
        <taxon>Kyanoviridae</taxon>
        <taxon>Mazuvirus</taxon>
        <taxon>Mazuvirus scam7</taxon>
    </lineage>
</organism>
<sequence>MNKIFALLAAVVAATPAQAGFIIPDDIVPLSGERASRMFWRGCIDEKGEITKITVKCDRIFKPKPTQARVEWKNAKKCEEYTPGCVSVDASIQVGGFQLSVLSARTRRRRGPGGGWESYSQLDMALSKKGFEQYSINCTDPDSDIRVLDFDGKPKHMYRTTQFRLDLCNSVFPELERDTAYQLKELACRLTKDPKKNRECWIDFKEWRANRRYR</sequence>